<sequence length="322" mass="36110">MLDKLKNLEWVQRIIHQLKHTYALNSRTTWYDFLKGMSNKIVDNDTSERASSAAFNLFLAIFPSIIFLFTLIPYIPIENFETEIFLFLAEVIPAPTFQVVDTTIHDIISRPRGGVLSFGFLFALFAATNGVMALMNAFNSSHKIVEHRSFLKRRLVALALTFTLTFALFLAIMVLVIGGVVTSYLQRLGIISDVLNRIVTLGSYLVVFAVFVGVVAVMYRFGPDVNMKWRLITPGCLTASTLIVLTTYGFSYYVSNFSSYNKVYGSIGTLIALMIWVNVVSMILIIGFEINDCLYNLEGERDPQVEEKISQPKEPASMATSG</sequence>
<comment type="subcellular location">
    <subcellularLocation>
        <location evidence="1">Cell membrane</location>
        <topology evidence="1">Multi-pass membrane protein</topology>
    </subcellularLocation>
</comment>
<gene>
    <name evidence="7" type="ORF">GCM10023187_08920</name>
</gene>
<evidence type="ECO:0000256" key="3">
    <source>
        <dbReference type="ARBA" id="ARBA00022692"/>
    </source>
</evidence>
<evidence type="ECO:0000256" key="5">
    <source>
        <dbReference type="ARBA" id="ARBA00023136"/>
    </source>
</evidence>
<feature type="transmembrane region" description="Helical" evidence="6">
    <location>
        <begin position="57"/>
        <end position="77"/>
    </location>
</feature>
<evidence type="ECO:0000313" key="8">
    <source>
        <dbReference type="Proteomes" id="UP001500936"/>
    </source>
</evidence>
<protein>
    <submittedName>
        <fullName evidence="7">YihY/virulence factor BrkB family protein</fullName>
    </submittedName>
</protein>
<evidence type="ECO:0000256" key="1">
    <source>
        <dbReference type="ARBA" id="ARBA00004651"/>
    </source>
</evidence>
<comment type="caution">
    <text evidence="7">The sequence shown here is derived from an EMBL/GenBank/DDBJ whole genome shotgun (WGS) entry which is preliminary data.</text>
</comment>
<accession>A0ABP8JZ59</accession>
<dbReference type="InterPro" id="IPR017039">
    <property type="entry name" value="Virul_fac_BrkB"/>
</dbReference>
<keyword evidence="5 6" id="KW-0472">Membrane</keyword>
<evidence type="ECO:0000256" key="6">
    <source>
        <dbReference type="SAM" id="Phobius"/>
    </source>
</evidence>
<feature type="transmembrane region" description="Helical" evidence="6">
    <location>
        <begin position="263"/>
        <end position="288"/>
    </location>
</feature>
<proteinExistence type="predicted"/>
<dbReference type="PANTHER" id="PTHR30213:SF0">
    <property type="entry name" value="UPF0761 MEMBRANE PROTEIN YIHY"/>
    <property type="match status" value="1"/>
</dbReference>
<keyword evidence="3 6" id="KW-0812">Transmembrane</keyword>
<evidence type="ECO:0000256" key="4">
    <source>
        <dbReference type="ARBA" id="ARBA00022989"/>
    </source>
</evidence>
<dbReference type="EMBL" id="BAABHB010000001">
    <property type="protein sequence ID" value="GAA4398355.1"/>
    <property type="molecule type" value="Genomic_DNA"/>
</dbReference>
<organism evidence="7 8">
    <name type="scientific">Nibrella viscosa</name>
    <dbReference type="NCBI Taxonomy" id="1084524"/>
    <lineage>
        <taxon>Bacteria</taxon>
        <taxon>Pseudomonadati</taxon>
        <taxon>Bacteroidota</taxon>
        <taxon>Cytophagia</taxon>
        <taxon>Cytophagales</taxon>
        <taxon>Spirosomataceae</taxon>
        <taxon>Nibrella</taxon>
    </lineage>
</organism>
<dbReference type="PIRSF" id="PIRSF035875">
    <property type="entry name" value="RNase_BN"/>
    <property type="match status" value="1"/>
</dbReference>
<keyword evidence="8" id="KW-1185">Reference proteome</keyword>
<dbReference type="NCBIfam" id="TIGR00765">
    <property type="entry name" value="yihY_not_rbn"/>
    <property type="match status" value="1"/>
</dbReference>
<reference evidence="8" key="1">
    <citation type="journal article" date="2019" name="Int. J. Syst. Evol. Microbiol.">
        <title>The Global Catalogue of Microorganisms (GCM) 10K type strain sequencing project: providing services to taxonomists for standard genome sequencing and annotation.</title>
        <authorList>
            <consortium name="The Broad Institute Genomics Platform"/>
            <consortium name="The Broad Institute Genome Sequencing Center for Infectious Disease"/>
            <person name="Wu L."/>
            <person name="Ma J."/>
        </authorList>
    </citation>
    <scope>NUCLEOTIDE SEQUENCE [LARGE SCALE GENOMIC DNA]</scope>
    <source>
        <strain evidence="8">JCM 17925</strain>
    </source>
</reference>
<evidence type="ECO:0000256" key="2">
    <source>
        <dbReference type="ARBA" id="ARBA00022475"/>
    </source>
</evidence>
<keyword evidence="2" id="KW-1003">Cell membrane</keyword>
<feature type="transmembrane region" description="Helical" evidence="6">
    <location>
        <begin position="231"/>
        <end position="251"/>
    </location>
</feature>
<dbReference type="PANTHER" id="PTHR30213">
    <property type="entry name" value="INNER MEMBRANE PROTEIN YHJD"/>
    <property type="match status" value="1"/>
</dbReference>
<evidence type="ECO:0000313" key="7">
    <source>
        <dbReference type="EMBL" id="GAA4398355.1"/>
    </source>
</evidence>
<feature type="transmembrane region" description="Helical" evidence="6">
    <location>
        <begin position="201"/>
        <end position="219"/>
    </location>
</feature>
<dbReference type="RefSeq" id="WP_345264346.1">
    <property type="nucleotide sequence ID" value="NZ_BAABHB010000001.1"/>
</dbReference>
<feature type="transmembrane region" description="Helical" evidence="6">
    <location>
        <begin position="115"/>
        <end position="134"/>
    </location>
</feature>
<dbReference type="Proteomes" id="UP001500936">
    <property type="component" value="Unassembled WGS sequence"/>
</dbReference>
<dbReference type="Pfam" id="PF03631">
    <property type="entry name" value="Virul_fac_BrkB"/>
    <property type="match status" value="1"/>
</dbReference>
<feature type="transmembrane region" description="Helical" evidence="6">
    <location>
        <begin position="155"/>
        <end position="181"/>
    </location>
</feature>
<keyword evidence="4 6" id="KW-1133">Transmembrane helix</keyword>
<name>A0ABP8JZ59_9BACT</name>